<evidence type="ECO:0000313" key="4">
    <source>
        <dbReference type="Proteomes" id="UP000094236"/>
    </source>
</evidence>
<dbReference type="SMART" id="SM00222">
    <property type="entry name" value="Sec7"/>
    <property type="match status" value="1"/>
</dbReference>
<dbReference type="Pfam" id="PF01369">
    <property type="entry name" value="Sec7"/>
    <property type="match status" value="1"/>
</dbReference>
<dbReference type="SUPFAM" id="SSF48425">
    <property type="entry name" value="Sec7 domain"/>
    <property type="match status" value="1"/>
</dbReference>
<dbReference type="PANTHER" id="PTHR10663:SF405">
    <property type="entry name" value="ARF GUANINE NUCLEOTIDE EXCHANGE FACTOR SYT1"/>
    <property type="match status" value="1"/>
</dbReference>
<protein>
    <recommendedName>
        <fullName evidence="2">SEC7 domain-containing protein</fullName>
    </recommendedName>
</protein>
<dbReference type="Gene3D" id="1.10.1000.11">
    <property type="entry name" value="Arf Nucleotide-binding Site Opener,domain 2"/>
    <property type="match status" value="1"/>
</dbReference>
<gene>
    <name evidence="3" type="ORF">PACTADRAFT_74692</name>
</gene>
<dbReference type="PANTHER" id="PTHR10663">
    <property type="entry name" value="GUANYL-NUCLEOTIDE EXCHANGE FACTOR"/>
    <property type="match status" value="1"/>
</dbReference>
<dbReference type="EMBL" id="KV454012">
    <property type="protein sequence ID" value="ODV97127.1"/>
    <property type="molecule type" value="Genomic_DNA"/>
</dbReference>
<evidence type="ECO:0000313" key="3">
    <source>
        <dbReference type="EMBL" id="ODV97127.1"/>
    </source>
</evidence>
<evidence type="ECO:0000256" key="1">
    <source>
        <dbReference type="SAM" id="MobiDB-lite"/>
    </source>
</evidence>
<dbReference type="InterPro" id="IPR023394">
    <property type="entry name" value="Sec7_C_sf"/>
</dbReference>
<keyword evidence="4" id="KW-1185">Reference proteome</keyword>
<organism evidence="3 4">
    <name type="scientific">Pachysolen tannophilus NRRL Y-2460</name>
    <dbReference type="NCBI Taxonomy" id="669874"/>
    <lineage>
        <taxon>Eukaryota</taxon>
        <taxon>Fungi</taxon>
        <taxon>Dikarya</taxon>
        <taxon>Ascomycota</taxon>
        <taxon>Saccharomycotina</taxon>
        <taxon>Pichiomycetes</taxon>
        <taxon>Pachysolenaceae</taxon>
        <taxon>Pachysolen</taxon>
    </lineage>
</organism>
<dbReference type="InterPro" id="IPR000904">
    <property type="entry name" value="Sec7_dom"/>
</dbReference>
<dbReference type="STRING" id="669874.A0A1E4TZG3"/>
<reference evidence="4" key="1">
    <citation type="submission" date="2016-05" db="EMBL/GenBank/DDBJ databases">
        <title>Comparative genomics of biotechnologically important yeasts.</title>
        <authorList>
            <consortium name="DOE Joint Genome Institute"/>
            <person name="Riley R."/>
            <person name="Haridas S."/>
            <person name="Wolfe K.H."/>
            <person name="Lopes M.R."/>
            <person name="Hittinger C.T."/>
            <person name="Goker M."/>
            <person name="Salamov A."/>
            <person name="Wisecaver J."/>
            <person name="Long T.M."/>
            <person name="Aerts A.L."/>
            <person name="Barry K."/>
            <person name="Choi C."/>
            <person name="Clum A."/>
            <person name="Coughlan A.Y."/>
            <person name="Deshpande S."/>
            <person name="Douglass A.P."/>
            <person name="Hanson S.J."/>
            <person name="Klenk H.-P."/>
            <person name="Labutti K."/>
            <person name="Lapidus A."/>
            <person name="Lindquist E."/>
            <person name="Lipzen A."/>
            <person name="Meier-Kolthoff J.P."/>
            <person name="Ohm R.A."/>
            <person name="Otillar R.P."/>
            <person name="Pangilinan J."/>
            <person name="Peng Y."/>
            <person name="Rokas A."/>
            <person name="Rosa C.A."/>
            <person name="Scheuner C."/>
            <person name="Sibirny A.A."/>
            <person name="Slot J.C."/>
            <person name="Stielow J.B."/>
            <person name="Sun H."/>
            <person name="Kurtzman C.P."/>
            <person name="Blackwell M."/>
            <person name="Grigoriev I.V."/>
            <person name="Jeffries T.W."/>
        </authorList>
    </citation>
    <scope>NUCLEOTIDE SEQUENCE [LARGE SCALE GENOMIC DNA]</scope>
    <source>
        <strain evidence="4">NRRL Y-2460</strain>
    </source>
</reference>
<sequence length="328" mass="38438">MENSHTFSPDPNLPTPSSDHGFIQEDVLVDDFTFPSPNMATSATASLPITPSSGSNNSLSFLTSQFPLENETPETYINRLVINNKIQKIIQLITTKDSEFNKSALDYYFNYYDFKNEVIDLSLRKFLILNELPKETQQIDRVIREFANHFYIQNQEIVYSVELCYILTFSLLVLHTDYFNPNNKKKMSKFDFVKIIIDNLENHYKDHEEFSKLEDSNELLMKNLISKEILEYYYDNITYTPFKRFEENLLNLLLRSNNNKGLELLKNDKNLSKSQKDSLMKDSNHKFTNTNVNKNEEEITRSIIRSNLSNSSMTSTSRRRASMFMNMY</sequence>
<dbReference type="InterPro" id="IPR035999">
    <property type="entry name" value="Sec7_dom_sf"/>
</dbReference>
<dbReference type="GO" id="GO:0032012">
    <property type="term" value="P:regulation of ARF protein signal transduction"/>
    <property type="evidence" value="ECO:0007669"/>
    <property type="project" value="InterPro"/>
</dbReference>
<feature type="domain" description="SEC7" evidence="2">
    <location>
        <begin position="16"/>
        <end position="240"/>
    </location>
</feature>
<dbReference type="AlphaFoldDB" id="A0A1E4TZG3"/>
<evidence type="ECO:0000259" key="2">
    <source>
        <dbReference type="PROSITE" id="PS50190"/>
    </source>
</evidence>
<dbReference type="GO" id="GO:0005085">
    <property type="term" value="F:guanyl-nucleotide exchange factor activity"/>
    <property type="evidence" value="ECO:0007669"/>
    <property type="project" value="InterPro"/>
</dbReference>
<dbReference type="OrthoDB" id="430364at2759"/>
<feature type="region of interest" description="Disordered" evidence="1">
    <location>
        <begin position="1"/>
        <end position="20"/>
    </location>
</feature>
<dbReference type="Proteomes" id="UP000094236">
    <property type="component" value="Unassembled WGS sequence"/>
</dbReference>
<proteinExistence type="predicted"/>
<dbReference type="PROSITE" id="PS50190">
    <property type="entry name" value="SEC7"/>
    <property type="match status" value="1"/>
</dbReference>
<name>A0A1E4TZG3_PACTA</name>
<accession>A0A1E4TZG3</accession>